<dbReference type="AlphaFoldDB" id="A0A1L7SUA7"/>
<feature type="transmembrane region" description="Helical" evidence="5">
    <location>
        <begin position="355"/>
        <end position="379"/>
    </location>
</feature>
<organism evidence="7 8">
    <name type="scientific">Fusarium mangiferae</name>
    <name type="common">Mango malformation disease fungus</name>
    <dbReference type="NCBI Taxonomy" id="192010"/>
    <lineage>
        <taxon>Eukaryota</taxon>
        <taxon>Fungi</taxon>
        <taxon>Dikarya</taxon>
        <taxon>Ascomycota</taxon>
        <taxon>Pezizomycotina</taxon>
        <taxon>Sordariomycetes</taxon>
        <taxon>Hypocreomycetidae</taxon>
        <taxon>Hypocreales</taxon>
        <taxon>Nectriaceae</taxon>
        <taxon>Fusarium</taxon>
        <taxon>Fusarium fujikuroi species complex</taxon>
    </lineage>
</organism>
<feature type="signal peptide" evidence="6">
    <location>
        <begin position="1"/>
        <end position="16"/>
    </location>
</feature>
<reference evidence="8" key="1">
    <citation type="journal article" date="2016" name="Genome Biol. Evol.">
        <title>Comparative 'omics' of the Fusarium fujikuroi species complex highlights differences in genetic potential and metabolite synthesis.</title>
        <authorList>
            <person name="Niehaus E.-M."/>
            <person name="Muensterkoetter M."/>
            <person name="Proctor R.H."/>
            <person name="Brown D.W."/>
            <person name="Sharon A."/>
            <person name="Idan Y."/>
            <person name="Oren-Young L."/>
            <person name="Sieber C.M."/>
            <person name="Novak O."/>
            <person name="Pencik A."/>
            <person name="Tarkowska D."/>
            <person name="Hromadova K."/>
            <person name="Freeman S."/>
            <person name="Maymon M."/>
            <person name="Elazar M."/>
            <person name="Youssef S.A."/>
            <person name="El-Shabrawy E.S.M."/>
            <person name="Shalaby A.B.A."/>
            <person name="Houterman P."/>
            <person name="Brock N.L."/>
            <person name="Burkhardt I."/>
            <person name="Tsavkelova E.A."/>
            <person name="Dickschat J.S."/>
            <person name="Galuszka P."/>
            <person name="Gueldener U."/>
            <person name="Tudzynski B."/>
        </authorList>
    </citation>
    <scope>NUCLEOTIDE SEQUENCE [LARGE SCALE GENOMIC DNA]</scope>
    <source>
        <strain evidence="8">MRC7560</strain>
    </source>
</reference>
<dbReference type="GO" id="GO:0005385">
    <property type="term" value="F:zinc ion transmembrane transporter activity"/>
    <property type="evidence" value="ECO:0007669"/>
    <property type="project" value="TreeGrafter"/>
</dbReference>
<feature type="transmembrane region" description="Helical" evidence="5">
    <location>
        <begin position="277"/>
        <end position="301"/>
    </location>
</feature>
<evidence type="ECO:0000313" key="7">
    <source>
        <dbReference type="EMBL" id="CVK86518.1"/>
    </source>
</evidence>
<feature type="transmembrane region" description="Helical" evidence="5">
    <location>
        <begin position="166"/>
        <end position="187"/>
    </location>
</feature>
<dbReference type="Proteomes" id="UP000184255">
    <property type="component" value="Unassembled WGS sequence"/>
</dbReference>
<feature type="transmembrane region" description="Helical" evidence="5">
    <location>
        <begin position="385"/>
        <end position="407"/>
    </location>
</feature>
<keyword evidence="6" id="KW-0732">Signal</keyword>
<feature type="chain" id="PRO_5012408495" evidence="6">
    <location>
        <begin position="17"/>
        <end position="449"/>
    </location>
</feature>
<evidence type="ECO:0000313" key="8">
    <source>
        <dbReference type="Proteomes" id="UP000184255"/>
    </source>
</evidence>
<evidence type="ECO:0000256" key="4">
    <source>
        <dbReference type="ARBA" id="ARBA00023136"/>
    </source>
</evidence>
<evidence type="ECO:0000256" key="1">
    <source>
        <dbReference type="ARBA" id="ARBA00004141"/>
    </source>
</evidence>
<dbReference type="EMBL" id="FCQH01000002">
    <property type="protein sequence ID" value="CVK86518.1"/>
    <property type="molecule type" value="Genomic_DNA"/>
</dbReference>
<keyword evidence="8" id="KW-1185">Reference proteome</keyword>
<dbReference type="VEuPathDB" id="FungiDB:FMAN_16048"/>
<dbReference type="Pfam" id="PF02535">
    <property type="entry name" value="Zip"/>
    <property type="match status" value="2"/>
</dbReference>
<feature type="transmembrane region" description="Helical" evidence="5">
    <location>
        <begin position="199"/>
        <end position="220"/>
    </location>
</feature>
<keyword evidence="2 5" id="KW-0812">Transmembrane</keyword>
<protein>
    <submittedName>
        <fullName evidence="7">Related to zinc transporter</fullName>
    </submittedName>
</protein>
<keyword evidence="3 5" id="KW-1133">Transmembrane helix</keyword>
<gene>
    <name evidence="7" type="ORF">FMAN_16048</name>
</gene>
<proteinExistence type="predicted"/>
<accession>A0A1L7SUA7</accession>
<keyword evidence="4 5" id="KW-0472">Membrane</keyword>
<comment type="subcellular location">
    <subcellularLocation>
        <location evidence="1">Membrane</location>
        <topology evidence="1">Multi-pass membrane protein</topology>
    </subcellularLocation>
</comment>
<name>A0A1L7SUA7_FUSMA</name>
<dbReference type="GO" id="GO:0005886">
    <property type="term" value="C:plasma membrane"/>
    <property type="evidence" value="ECO:0007669"/>
    <property type="project" value="TreeGrafter"/>
</dbReference>
<feature type="transmembrane region" description="Helical" evidence="5">
    <location>
        <begin position="428"/>
        <end position="446"/>
    </location>
</feature>
<dbReference type="GeneID" id="65094843"/>
<comment type="caution">
    <text evidence="7">The sequence shown here is derived from an EMBL/GenBank/DDBJ whole genome shotgun (WGS) entry which is preliminary data.</text>
</comment>
<feature type="transmembrane region" description="Helical" evidence="5">
    <location>
        <begin position="128"/>
        <end position="154"/>
    </location>
</feature>
<evidence type="ECO:0000256" key="2">
    <source>
        <dbReference type="ARBA" id="ARBA00022692"/>
    </source>
</evidence>
<evidence type="ECO:0000256" key="5">
    <source>
        <dbReference type="SAM" id="Phobius"/>
    </source>
</evidence>
<dbReference type="PANTHER" id="PTHR11040">
    <property type="entry name" value="ZINC/IRON TRANSPORTER"/>
    <property type="match status" value="1"/>
</dbReference>
<sequence>MIAAYLFFVLAISAAAETITAVTNCYIDEGSLFCMGPSSSEYYVHTTVTNTEEYPAQLTSCHSHGEETYCMSEDGKVPIFPAAAVETGKPDTQQEHCHYHAGVEHCVGGGGTRDCGRKDKPYKIGIRVGMLFVVLAASCVGVFGPILMSTFAPVRSNLVLTILKQFGTGIVVSTAFSHLFTHAFMMLGNECVGDLQYEGTTAAIVMAGLFISFLVELCAVRALRRQSTEKTDIDSASLSPKAMEKAEMANISIMEAGIIFHSLRTSITLFLHTPTNVSVIGITLVAAGDKFFITLTIVIIFHQLFEGIALGTRIASLGYGNIYTPLVLSHSHSHSTPPPIVERTGTSTVPLWKKLVLASGFAIVTPVGMAIGIGVLKVFNGNDPATLIAIGTLDALSAGILVWVGLVEMLAHDWMLGGELADASLRTTLLALFALVGGIVLMSLLGKWA</sequence>
<dbReference type="RefSeq" id="XP_041678040.1">
    <property type="nucleotide sequence ID" value="XM_041827037.1"/>
</dbReference>
<evidence type="ECO:0000256" key="3">
    <source>
        <dbReference type="ARBA" id="ARBA00022989"/>
    </source>
</evidence>
<evidence type="ECO:0000256" key="6">
    <source>
        <dbReference type="SAM" id="SignalP"/>
    </source>
</evidence>
<dbReference type="PANTHER" id="PTHR11040:SF44">
    <property type="entry name" value="PROTEIN ZNTC-RELATED"/>
    <property type="match status" value="1"/>
</dbReference>
<dbReference type="InterPro" id="IPR003689">
    <property type="entry name" value="ZIP"/>
</dbReference>